<organism evidence="2 3">
    <name type="scientific">Maritalea porphyrae</name>
    <dbReference type="NCBI Taxonomy" id="880732"/>
    <lineage>
        <taxon>Bacteria</taxon>
        <taxon>Pseudomonadati</taxon>
        <taxon>Pseudomonadota</taxon>
        <taxon>Alphaproteobacteria</taxon>
        <taxon>Hyphomicrobiales</taxon>
        <taxon>Devosiaceae</taxon>
        <taxon>Maritalea</taxon>
    </lineage>
</organism>
<reference evidence="2" key="1">
    <citation type="journal article" date="2014" name="Int. J. Syst. Evol. Microbiol.">
        <title>Complete genome of a new Firmicutes species belonging to the dominant human colonic microbiota ('Ruminococcus bicirculans') reveals two chromosomes and a selective capacity to utilize plant glucans.</title>
        <authorList>
            <consortium name="NISC Comparative Sequencing Program"/>
            <person name="Wegmann U."/>
            <person name="Louis P."/>
            <person name="Goesmann A."/>
            <person name="Henrissat B."/>
            <person name="Duncan S.H."/>
            <person name="Flint H.J."/>
        </authorList>
    </citation>
    <scope>NUCLEOTIDE SEQUENCE</scope>
    <source>
        <strain evidence="2">NBRC 107169</strain>
    </source>
</reference>
<dbReference type="EMBL" id="BSNI01000002">
    <property type="protein sequence ID" value="GLQ17844.1"/>
    <property type="molecule type" value="Genomic_DNA"/>
</dbReference>
<evidence type="ECO:0000259" key="1">
    <source>
        <dbReference type="Pfam" id="PF08241"/>
    </source>
</evidence>
<reference evidence="2" key="2">
    <citation type="submission" date="2023-01" db="EMBL/GenBank/DDBJ databases">
        <title>Draft genome sequence of Maritalea porphyrae strain NBRC 107169.</title>
        <authorList>
            <person name="Sun Q."/>
            <person name="Mori K."/>
        </authorList>
    </citation>
    <scope>NUCLEOTIDE SEQUENCE</scope>
    <source>
        <strain evidence="2">NBRC 107169</strain>
    </source>
</reference>
<dbReference type="InterPro" id="IPR013216">
    <property type="entry name" value="Methyltransf_11"/>
</dbReference>
<gene>
    <name evidence="2" type="ORF">GCM10007879_20930</name>
</gene>
<evidence type="ECO:0000313" key="2">
    <source>
        <dbReference type="EMBL" id="GLQ17844.1"/>
    </source>
</evidence>
<name>A0ABQ5USH5_9HYPH</name>
<dbReference type="Gene3D" id="3.40.50.150">
    <property type="entry name" value="Vaccinia Virus protein VP39"/>
    <property type="match status" value="1"/>
</dbReference>
<proteinExistence type="predicted"/>
<dbReference type="InterPro" id="IPR029063">
    <property type="entry name" value="SAM-dependent_MTases_sf"/>
</dbReference>
<feature type="domain" description="Methyltransferase type 11" evidence="1">
    <location>
        <begin position="52"/>
        <end position="143"/>
    </location>
</feature>
<dbReference type="PANTHER" id="PTHR43591">
    <property type="entry name" value="METHYLTRANSFERASE"/>
    <property type="match status" value="1"/>
</dbReference>
<dbReference type="SUPFAM" id="SSF53335">
    <property type="entry name" value="S-adenosyl-L-methionine-dependent methyltransferases"/>
    <property type="match status" value="1"/>
</dbReference>
<dbReference type="Proteomes" id="UP001161405">
    <property type="component" value="Unassembled WGS sequence"/>
</dbReference>
<dbReference type="CDD" id="cd02440">
    <property type="entry name" value="AdoMet_MTases"/>
    <property type="match status" value="1"/>
</dbReference>
<evidence type="ECO:0000313" key="3">
    <source>
        <dbReference type="Proteomes" id="UP001161405"/>
    </source>
</evidence>
<keyword evidence="3" id="KW-1185">Reference proteome</keyword>
<dbReference type="Pfam" id="PF08241">
    <property type="entry name" value="Methyltransf_11"/>
    <property type="match status" value="1"/>
</dbReference>
<sequence length="266" mass="28665">MQDDIRPRTAQINGESWGARAHDWADIQEKTVQAVYETVFKEVALGEGHHYLDAGCGSGLAASLAAERGANVSGVDAAAALIEIAKARTVDGEFVVGDIEELPFEDNYFDLVTGFNSFQYAGNPKTALREAGRVCKPDGHILIMTWGEPENMEAASLVAALKPLMPPPPPGAPGPFALSEKSKIQDFATAAGLSPIEILDVQSPWNYPDRETAIRGLMSAGTAKRPIDEHGAQVVHDVFAKALEPFEQPDGRIIISAWFRCLLAKK</sequence>
<accession>A0ABQ5USH5</accession>
<comment type="caution">
    <text evidence="2">The sequence shown here is derived from an EMBL/GenBank/DDBJ whole genome shotgun (WGS) entry which is preliminary data.</text>
</comment>
<protein>
    <recommendedName>
        <fullName evidence="1">Methyltransferase type 11 domain-containing protein</fullName>
    </recommendedName>
</protein>